<dbReference type="PRINTS" id="PR00032">
    <property type="entry name" value="HTHARAC"/>
</dbReference>
<dbReference type="PANTHER" id="PTHR47893:SF1">
    <property type="entry name" value="REGULATORY PROTEIN PCHR"/>
    <property type="match status" value="1"/>
</dbReference>
<name>A0A4R1SBM5_HYDET</name>
<sequence length="348" mass="39194">MAAECDKNYEVLNPNDRECAICAALNRIYHSDGPALEYRLPAERGRGSYLRLRGGAIDIGICDFRLEREVVMAEHWNDAAYHLSFCLAETIDFAVNGCREGGGLRAGESCVYSGGRGYGVCRFLPGRHYYSVNIGLFPSRFGAVLDRFESARAVSYLHNLSATFRKFPVTPTVAGILRQLVHCPYGGSLQDLYLEGKSLELAAAYLHEMVAERAPGAARLKLTREDRRGLERARQILDQRYDDPPTLAELAKRVYLNEFKLKSGFKEIYGRPVYAYVRDKRMEVARELLEEGKLRIKEVAGRVGYTNLSHFGEAFRQKFGINPGAYLRSDAARHRMAPELEAFSSLED</sequence>
<keyword evidence="1" id="KW-0805">Transcription regulation</keyword>
<keyword evidence="3" id="KW-0804">Transcription</keyword>
<dbReference type="Pfam" id="PF12833">
    <property type="entry name" value="HTH_18"/>
    <property type="match status" value="1"/>
</dbReference>
<dbReference type="InterPro" id="IPR020449">
    <property type="entry name" value="Tscrpt_reg_AraC-type_HTH"/>
</dbReference>
<dbReference type="SUPFAM" id="SSF46689">
    <property type="entry name" value="Homeodomain-like"/>
    <property type="match status" value="2"/>
</dbReference>
<dbReference type="PROSITE" id="PS01124">
    <property type="entry name" value="HTH_ARAC_FAMILY_2"/>
    <property type="match status" value="1"/>
</dbReference>
<dbReference type="EMBL" id="SLUN01000001">
    <property type="protein sequence ID" value="TCL76965.1"/>
    <property type="molecule type" value="Genomic_DNA"/>
</dbReference>
<dbReference type="InterPro" id="IPR009057">
    <property type="entry name" value="Homeodomain-like_sf"/>
</dbReference>
<reference evidence="5 6" key="1">
    <citation type="submission" date="2019-03" db="EMBL/GenBank/DDBJ databases">
        <title>Genomic Encyclopedia of Type Strains, Phase IV (KMG-IV): sequencing the most valuable type-strain genomes for metagenomic binning, comparative biology and taxonomic classification.</title>
        <authorList>
            <person name="Goeker M."/>
        </authorList>
    </citation>
    <scope>NUCLEOTIDE SEQUENCE [LARGE SCALE GENOMIC DNA]</scope>
    <source>
        <strain evidence="5 6">LX-B</strain>
    </source>
</reference>
<organism evidence="5 6">
    <name type="scientific">Hydrogenispora ethanolica</name>
    <dbReference type="NCBI Taxonomy" id="1082276"/>
    <lineage>
        <taxon>Bacteria</taxon>
        <taxon>Bacillati</taxon>
        <taxon>Bacillota</taxon>
        <taxon>Hydrogenispora</taxon>
    </lineage>
</organism>
<dbReference type="AlphaFoldDB" id="A0A4R1SBM5"/>
<evidence type="ECO:0000256" key="2">
    <source>
        <dbReference type="ARBA" id="ARBA00023125"/>
    </source>
</evidence>
<dbReference type="InterPro" id="IPR018060">
    <property type="entry name" value="HTH_AraC"/>
</dbReference>
<keyword evidence="2" id="KW-0238">DNA-binding</keyword>
<comment type="caution">
    <text evidence="5">The sequence shown here is derived from an EMBL/GenBank/DDBJ whole genome shotgun (WGS) entry which is preliminary data.</text>
</comment>
<keyword evidence="6" id="KW-1185">Reference proteome</keyword>
<proteinExistence type="predicted"/>
<gene>
    <name evidence="5" type="ORF">EDC14_1001250</name>
</gene>
<evidence type="ECO:0000313" key="5">
    <source>
        <dbReference type="EMBL" id="TCL76965.1"/>
    </source>
</evidence>
<dbReference type="InterPro" id="IPR053142">
    <property type="entry name" value="PchR_regulatory_protein"/>
</dbReference>
<evidence type="ECO:0000259" key="4">
    <source>
        <dbReference type="PROSITE" id="PS01124"/>
    </source>
</evidence>
<dbReference type="SMART" id="SM00342">
    <property type="entry name" value="HTH_ARAC"/>
    <property type="match status" value="1"/>
</dbReference>
<feature type="domain" description="HTH araC/xylS-type" evidence="4">
    <location>
        <begin position="231"/>
        <end position="329"/>
    </location>
</feature>
<evidence type="ECO:0000313" key="6">
    <source>
        <dbReference type="Proteomes" id="UP000295008"/>
    </source>
</evidence>
<evidence type="ECO:0000256" key="1">
    <source>
        <dbReference type="ARBA" id="ARBA00023015"/>
    </source>
</evidence>
<dbReference type="Gene3D" id="1.10.10.60">
    <property type="entry name" value="Homeodomain-like"/>
    <property type="match status" value="1"/>
</dbReference>
<dbReference type="GO" id="GO:0043565">
    <property type="term" value="F:sequence-specific DNA binding"/>
    <property type="evidence" value="ECO:0007669"/>
    <property type="project" value="InterPro"/>
</dbReference>
<protein>
    <submittedName>
        <fullName evidence="5">AraC family transcriptional regulator</fullName>
    </submittedName>
</protein>
<dbReference type="PANTHER" id="PTHR47893">
    <property type="entry name" value="REGULATORY PROTEIN PCHR"/>
    <property type="match status" value="1"/>
</dbReference>
<accession>A0A4R1SBM5</accession>
<evidence type="ECO:0000256" key="3">
    <source>
        <dbReference type="ARBA" id="ARBA00023163"/>
    </source>
</evidence>
<dbReference type="GO" id="GO:0003700">
    <property type="term" value="F:DNA-binding transcription factor activity"/>
    <property type="evidence" value="ECO:0007669"/>
    <property type="project" value="InterPro"/>
</dbReference>
<dbReference type="Proteomes" id="UP000295008">
    <property type="component" value="Unassembled WGS sequence"/>
</dbReference>